<protein>
    <submittedName>
        <fullName evidence="4">Trans-sulfuration enzyme</fullName>
    </submittedName>
</protein>
<accession>A0ABR0SEM9</accession>
<dbReference type="Gene3D" id="3.40.640.10">
    <property type="entry name" value="Type I PLP-dependent aspartate aminotransferase-like (Major domain)"/>
    <property type="match status" value="1"/>
</dbReference>
<comment type="cofactor">
    <cofactor evidence="1 3">
        <name>pyridoxal 5'-phosphate</name>
        <dbReference type="ChEBI" id="CHEBI:597326"/>
    </cofactor>
</comment>
<evidence type="ECO:0000256" key="2">
    <source>
        <dbReference type="ARBA" id="ARBA00022898"/>
    </source>
</evidence>
<dbReference type="PANTHER" id="PTHR11808:SF35">
    <property type="entry name" value="CYSTATHIONINE GAMMA-SYNTHASE (AFU_ORTHOLOGUE AFUA_7G01590)"/>
    <property type="match status" value="1"/>
</dbReference>
<dbReference type="SUPFAM" id="SSF53383">
    <property type="entry name" value="PLP-dependent transferases"/>
    <property type="match status" value="1"/>
</dbReference>
<comment type="similarity">
    <text evidence="3">Belongs to the trans-sulfuration enzymes family.</text>
</comment>
<dbReference type="PROSITE" id="PS00868">
    <property type="entry name" value="CYS_MET_METAB_PP"/>
    <property type="match status" value="1"/>
</dbReference>
<dbReference type="InterPro" id="IPR000277">
    <property type="entry name" value="Cys/Met-Metab_PyrdxlP-dep_enz"/>
</dbReference>
<name>A0ABR0SEM9_9HYPO</name>
<dbReference type="InterPro" id="IPR015424">
    <property type="entry name" value="PyrdxlP-dep_Trfase"/>
</dbReference>
<organism evidence="4 5">
    <name type="scientific">Cladobotryum mycophilum</name>
    <dbReference type="NCBI Taxonomy" id="491253"/>
    <lineage>
        <taxon>Eukaryota</taxon>
        <taxon>Fungi</taxon>
        <taxon>Dikarya</taxon>
        <taxon>Ascomycota</taxon>
        <taxon>Pezizomycotina</taxon>
        <taxon>Sordariomycetes</taxon>
        <taxon>Hypocreomycetidae</taxon>
        <taxon>Hypocreales</taxon>
        <taxon>Hypocreaceae</taxon>
        <taxon>Cladobotryum</taxon>
    </lineage>
</organism>
<evidence type="ECO:0000256" key="3">
    <source>
        <dbReference type="RuleBase" id="RU362118"/>
    </source>
</evidence>
<dbReference type="PANTHER" id="PTHR11808">
    <property type="entry name" value="TRANS-SULFURATION ENZYME FAMILY MEMBER"/>
    <property type="match status" value="1"/>
</dbReference>
<dbReference type="PIRSF" id="PIRSF001434">
    <property type="entry name" value="CGS"/>
    <property type="match status" value="1"/>
</dbReference>
<gene>
    <name evidence="4" type="ORF">PT974_08864</name>
</gene>
<dbReference type="Gene3D" id="3.90.1150.10">
    <property type="entry name" value="Aspartate Aminotransferase, domain 1"/>
    <property type="match status" value="1"/>
</dbReference>
<proteinExistence type="inferred from homology"/>
<dbReference type="InterPro" id="IPR015422">
    <property type="entry name" value="PyrdxlP-dep_Trfase_small"/>
</dbReference>
<dbReference type="Proteomes" id="UP001338125">
    <property type="component" value="Unassembled WGS sequence"/>
</dbReference>
<evidence type="ECO:0000313" key="4">
    <source>
        <dbReference type="EMBL" id="KAK5990595.1"/>
    </source>
</evidence>
<evidence type="ECO:0000256" key="1">
    <source>
        <dbReference type="ARBA" id="ARBA00001933"/>
    </source>
</evidence>
<keyword evidence="2 3" id="KW-0663">Pyridoxal phosphate</keyword>
<sequence>MGTNLPTEGVESSAPKLDIASLSLTTQLVHADARIDGHPAVAPALHTSTTFRYNSDPDKLFASVELGPDEEYDFHIYSRHSSPNMARFEAILTSILGAQAVTYSSGMAAFHAMLVRLNPKRIAIGEGYHGCFGVIKIMERLTGLQRLPLDCDPSELGPGDVIHVETPWNPTGEARDLQFYADKAHKVGAYLTVDATFAPPPLQDPFAHGADIVMHSGTKYIGGHSDMLCGVLAPSPQRKDWVRELLDDRLLLGSTIGSLEGWLGMRSLRTLELRVTRQSATATALVSWLAGQLSDPSTLVAWAIKRIQHASLQEEASVEGSWLRKQMPNGYGPVFTIWMKNKEHAKRFPSKLGLFQHATSLGAWRA</sequence>
<comment type="caution">
    <text evidence="4">The sequence shown here is derived from an EMBL/GenBank/DDBJ whole genome shotgun (WGS) entry which is preliminary data.</text>
</comment>
<dbReference type="InterPro" id="IPR015421">
    <property type="entry name" value="PyrdxlP-dep_Trfase_major"/>
</dbReference>
<reference evidence="4 5" key="1">
    <citation type="submission" date="2024-01" db="EMBL/GenBank/DDBJ databases">
        <title>Complete genome of Cladobotryum mycophilum ATHUM6906.</title>
        <authorList>
            <person name="Christinaki A.C."/>
            <person name="Myridakis A.I."/>
            <person name="Kouvelis V.N."/>
        </authorList>
    </citation>
    <scope>NUCLEOTIDE SEQUENCE [LARGE SCALE GENOMIC DNA]</scope>
    <source>
        <strain evidence="4 5">ATHUM6906</strain>
    </source>
</reference>
<evidence type="ECO:0000313" key="5">
    <source>
        <dbReference type="Proteomes" id="UP001338125"/>
    </source>
</evidence>
<dbReference type="EMBL" id="JAVFKD010000014">
    <property type="protein sequence ID" value="KAK5990595.1"/>
    <property type="molecule type" value="Genomic_DNA"/>
</dbReference>
<dbReference type="InterPro" id="IPR054542">
    <property type="entry name" value="Cys_met_metab_PP"/>
</dbReference>
<keyword evidence="5" id="KW-1185">Reference proteome</keyword>
<dbReference type="Pfam" id="PF01053">
    <property type="entry name" value="Cys_Met_Meta_PP"/>
    <property type="match status" value="1"/>
</dbReference>